<name>H5UVU0_9MICO</name>
<dbReference type="Proteomes" id="UP000004367">
    <property type="component" value="Unassembled WGS sequence"/>
</dbReference>
<keyword evidence="2" id="KW-1185">Reference proteome</keyword>
<organism evidence="1 2">
    <name type="scientific">Mobilicoccus pelagius NBRC 104925</name>
    <dbReference type="NCBI Taxonomy" id="1089455"/>
    <lineage>
        <taxon>Bacteria</taxon>
        <taxon>Bacillati</taxon>
        <taxon>Actinomycetota</taxon>
        <taxon>Actinomycetes</taxon>
        <taxon>Micrococcales</taxon>
        <taxon>Dermatophilaceae</taxon>
        <taxon>Mobilicoccus</taxon>
    </lineage>
</organism>
<accession>H5UVU0</accession>
<proteinExistence type="predicted"/>
<protein>
    <submittedName>
        <fullName evidence="1">Uncharacterized protein</fullName>
    </submittedName>
</protein>
<comment type="caution">
    <text evidence="1">The sequence shown here is derived from an EMBL/GenBank/DDBJ whole genome shotgun (WGS) entry which is preliminary data.</text>
</comment>
<dbReference type="STRING" id="1089455.MOPEL_135_00860"/>
<evidence type="ECO:0000313" key="2">
    <source>
        <dbReference type="Proteomes" id="UP000004367"/>
    </source>
</evidence>
<dbReference type="EMBL" id="BAFE01000094">
    <property type="protein sequence ID" value="GAB49848.1"/>
    <property type="molecule type" value="Genomic_DNA"/>
</dbReference>
<gene>
    <name evidence="1" type="ORF">MOPEL_135_00860</name>
</gene>
<sequence>MNTLSLPSTRHGVRFVLYPAHTALHVADQLTHLELVDARVPAAEPRPASGDSRWLTSCVERPGFRLVTMSEDGLLVGFAAGSAHEGRIVVDQVVVAANVRTRHPETVAELVEAFVESAEMPWAEIDVRAPGVEFADVV</sequence>
<dbReference type="eggNOG" id="ENOG50324B4">
    <property type="taxonomic scope" value="Bacteria"/>
</dbReference>
<dbReference type="RefSeq" id="WP_009483691.1">
    <property type="nucleotide sequence ID" value="NZ_BAFE01000094.1"/>
</dbReference>
<reference evidence="1 2" key="1">
    <citation type="submission" date="2012-02" db="EMBL/GenBank/DDBJ databases">
        <title>Whole genome shotgun sequence of Mobilicoccus pelagius NBRC 104925.</title>
        <authorList>
            <person name="Yoshida Y."/>
            <person name="Hosoyama A."/>
            <person name="Tsuchikane K."/>
            <person name="Katsumata H."/>
            <person name="Yamazaki S."/>
            <person name="Fujita N."/>
        </authorList>
    </citation>
    <scope>NUCLEOTIDE SEQUENCE [LARGE SCALE GENOMIC DNA]</scope>
    <source>
        <strain evidence="1 2">NBRC 104925</strain>
    </source>
</reference>
<evidence type="ECO:0000313" key="1">
    <source>
        <dbReference type="EMBL" id="GAB49848.1"/>
    </source>
</evidence>
<dbReference type="AlphaFoldDB" id="H5UVU0"/>
<dbReference type="OrthoDB" id="9839433at2"/>